<dbReference type="Gene3D" id="1.10.1410.10">
    <property type="match status" value="1"/>
</dbReference>
<dbReference type="EMBL" id="JBBPBK010000001">
    <property type="protein sequence ID" value="KAK9291486.1"/>
    <property type="molecule type" value="Genomic_DNA"/>
</dbReference>
<dbReference type="GO" id="GO:0016779">
    <property type="term" value="F:nucleotidyltransferase activity"/>
    <property type="evidence" value="ECO:0007669"/>
    <property type="project" value="TreeGrafter"/>
</dbReference>
<comment type="caution">
    <text evidence="2">The sequence shown here is derived from an EMBL/GenBank/DDBJ whole genome shotgun (WGS) entry which is preliminary data.</text>
</comment>
<dbReference type="Proteomes" id="UP001415857">
    <property type="component" value="Unassembled WGS sequence"/>
</dbReference>
<evidence type="ECO:0000313" key="2">
    <source>
        <dbReference type="EMBL" id="KAK9291486.1"/>
    </source>
</evidence>
<dbReference type="SUPFAM" id="SSF81631">
    <property type="entry name" value="PAP/OAS1 substrate-binding domain"/>
    <property type="match status" value="1"/>
</dbReference>
<dbReference type="PANTHER" id="PTHR12271:SF134">
    <property type="entry name" value="NUCLEOTIDYLTRANSFERASE FAMILY PROTEIN"/>
    <property type="match status" value="1"/>
</dbReference>
<name>A0AAP0S5R6_LIQFO</name>
<dbReference type="GO" id="GO:0031123">
    <property type="term" value="P:RNA 3'-end processing"/>
    <property type="evidence" value="ECO:0007669"/>
    <property type="project" value="TreeGrafter"/>
</dbReference>
<accession>A0AAP0S5R6</accession>
<evidence type="ECO:0000259" key="1">
    <source>
        <dbReference type="Pfam" id="PF22600"/>
    </source>
</evidence>
<dbReference type="AlphaFoldDB" id="A0AAP0S5R6"/>
<dbReference type="InterPro" id="IPR054708">
    <property type="entry name" value="MTPAP-like_central"/>
</dbReference>
<organism evidence="2 3">
    <name type="scientific">Liquidambar formosana</name>
    <name type="common">Formosan gum</name>
    <dbReference type="NCBI Taxonomy" id="63359"/>
    <lineage>
        <taxon>Eukaryota</taxon>
        <taxon>Viridiplantae</taxon>
        <taxon>Streptophyta</taxon>
        <taxon>Embryophyta</taxon>
        <taxon>Tracheophyta</taxon>
        <taxon>Spermatophyta</taxon>
        <taxon>Magnoliopsida</taxon>
        <taxon>eudicotyledons</taxon>
        <taxon>Gunneridae</taxon>
        <taxon>Pentapetalae</taxon>
        <taxon>Saxifragales</taxon>
        <taxon>Altingiaceae</taxon>
        <taxon>Liquidambar</taxon>
    </lineage>
</organism>
<dbReference type="SUPFAM" id="SSF81301">
    <property type="entry name" value="Nucleotidyltransferase"/>
    <property type="match status" value="1"/>
</dbReference>
<reference evidence="2 3" key="1">
    <citation type="journal article" date="2024" name="Plant J.">
        <title>Genome sequences and population genomics reveal climatic adaptation and genomic divergence between two closely related sweetgum species.</title>
        <authorList>
            <person name="Xu W.Q."/>
            <person name="Ren C.Q."/>
            <person name="Zhang X.Y."/>
            <person name="Comes H.P."/>
            <person name="Liu X.H."/>
            <person name="Li Y.G."/>
            <person name="Kettle C.J."/>
            <person name="Jalonen R."/>
            <person name="Gaisberger H."/>
            <person name="Ma Y.Z."/>
            <person name="Qiu Y.X."/>
        </authorList>
    </citation>
    <scope>NUCLEOTIDE SEQUENCE [LARGE SCALE GENOMIC DNA]</scope>
    <source>
        <strain evidence="2">Hangzhou</strain>
    </source>
</reference>
<dbReference type="InterPro" id="IPR043519">
    <property type="entry name" value="NT_sf"/>
</dbReference>
<evidence type="ECO:0000313" key="3">
    <source>
        <dbReference type="Proteomes" id="UP001415857"/>
    </source>
</evidence>
<feature type="domain" description="Poly(A) RNA polymerase mitochondrial-like central palm" evidence="1">
    <location>
        <begin position="45"/>
        <end position="186"/>
    </location>
</feature>
<keyword evidence="3" id="KW-1185">Reference proteome</keyword>
<protein>
    <recommendedName>
        <fullName evidence="1">Poly(A) RNA polymerase mitochondrial-like central palm domain-containing protein</fullName>
    </recommendedName>
</protein>
<gene>
    <name evidence="2" type="ORF">L1049_019434</name>
</gene>
<dbReference type="Pfam" id="PF22600">
    <property type="entry name" value="MTPAP-like_central"/>
    <property type="match status" value="1"/>
</dbReference>
<sequence>MQAASADKASIHVNKGLRKKAKELELKGLQKNKLTQACKSELEELLHDVCVIRRPKPSDYYHRRELVRVFNAMAKEIYGSCDFPVVEEFGSFVMDIFSAESDLDMSVNFSDNAVAFPREKKIQTLQKFAKKLYTLQRRGYVSSVQRIMSARVPIVKVIDCGTKIECDISVENRDGITKSRIIHMISAIDDRFQKLSFLMKAWAKEHDINSSKDRTLNSLSIISLVAFHLQTRDPPILPPFSAIFKDGTDPATVMKTVHNYLNYGKRNKESLAELFVTLLVKLASVETLWPNGLCASTYEGAWIFKFWDSQVGCISVEDFTLRSENLARAVGKAEVSKIYNCIHRSLCYLMAFKDSQIHRPKIMELLFGLDPIPNFKDYCTTYPDRNAANPSIRHEQPIQKKKARLMEGWGAIQESCSGSLSNLTALVAPRIPYQTLPVVSSLGHGVSCGPLKLPFVPTQNPTGFVGSHDPLLQPPSVVLPNPLGVDGLRSLNPLLPMPYVAQMHAHNAQTNHNQNRGHIPAFYLRKTG</sequence>
<dbReference type="CDD" id="cd05402">
    <property type="entry name" value="NT_PAP_TUTase"/>
    <property type="match status" value="1"/>
</dbReference>
<dbReference type="Gene3D" id="3.30.460.10">
    <property type="entry name" value="Beta Polymerase, domain 2"/>
    <property type="match status" value="1"/>
</dbReference>
<dbReference type="PANTHER" id="PTHR12271">
    <property type="entry name" value="POLY A POLYMERASE CID PAP -RELATED"/>
    <property type="match status" value="1"/>
</dbReference>
<proteinExistence type="predicted"/>